<dbReference type="EMBL" id="KZ107860">
    <property type="protein sequence ID" value="OSS43918.1"/>
    <property type="molecule type" value="Genomic_DNA"/>
</dbReference>
<feature type="compositionally biased region" description="Basic residues" evidence="1">
    <location>
        <begin position="10"/>
        <end position="19"/>
    </location>
</feature>
<evidence type="ECO:0008006" key="4">
    <source>
        <dbReference type="Google" id="ProtNLM"/>
    </source>
</evidence>
<evidence type="ECO:0000313" key="2">
    <source>
        <dbReference type="EMBL" id="OSS43918.1"/>
    </source>
</evidence>
<dbReference type="InParanoid" id="A0A1Y2LM00"/>
<reference evidence="2 3" key="1">
    <citation type="journal article" date="2017" name="Genome Announc.">
        <title>Genome sequence of the saprophytic ascomycete Epicoccum nigrum ICMP 19927 strain isolated from New Zealand.</title>
        <authorList>
            <person name="Fokin M."/>
            <person name="Fleetwood D."/>
            <person name="Weir B.S."/>
            <person name="Villas-Boas S.G."/>
        </authorList>
    </citation>
    <scope>NUCLEOTIDE SEQUENCE [LARGE SCALE GENOMIC DNA]</scope>
    <source>
        <strain evidence="2 3">ICMP 19927</strain>
    </source>
</reference>
<evidence type="ECO:0000313" key="3">
    <source>
        <dbReference type="Proteomes" id="UP000193240"/>
    </source>
</evidence>
<feature type="region of interest" description="Disordered" evidence="1">
    <location>
        <begin position="1"/>
        <end position="24"/>
    </location>
</feature>
<gene>
    <name evidence="2" type="ORF">B5807_11408</name>
</gene>
<name>A0A1Y2LM00_EPING</name>
<dbReference type="Proteomes" id="UP000193240">
    <property type="component" value="Unassembled WGS sequence"/>
</dbReference>
<dbReference type="PANTHER" id="PTHR37540">
    <property type="entry name" value="TRANSCRIPTION FACTOR (ACR-2), PUTATIVE-RELATED-RELATED"/>
    <property type="match status" value="1"/>
</dbReference>
<dbReference type="AlphaFoldDB" id="A0A1Y2LM00"/>
<dbReference type="STRING" id="105696.A0A1Y2LM00"/>
<proteinExistence type="predicted"/>
<accession>A0A1Y2LM00</accession>
<keyword evidence="3" id="KW-1185">Reference proteome</keyword>
<evidence type="ECO:0000256" key="1">
    <source>
        <dbReference type="SAM" id="MobiDB-lite"/>
    </source>
</evidence>
<dbReference type="PANTHER" id="PTHR37540:SF5">
    <property type="entry name" value="TRANSCRIPTION FACTOR DOMAIN-CONTAINING PROTEIN"/>
    <property type="match status" value="1"/>
</dbReference>
<sequence>MASPNETPSSKRRLGRRRLPPLEPGPALQFVIANHPDQFRAGNTMRHVRSHVMYKHRTDRKITNSKSSTNLQRRESAHPSTASSPVMTGSDTSVSDFDSLAPPHSRPRSSTWTGEPPQYMLHASSPSTMRTIIHHILASTQGAYARSAPPAFQDALAFPFPNPYATHSDYFQGLKDQYIDSCRSFCGDKDWLHTICADQMSFLSHIGLLSVYQDLADGLWQDSGATVQAKTYALRTIAGQLESNDAMILSILHLLLSEVGGDETAFEVHYQGLRGLIDRRGGLGHLTNRLVTYVTLQLMTLCMLKRLSNLGLSYTIQSQLRITPEPHLYFSPLCAPLGKVNNIRVNCSVQTLEIVHAMHELTNTFIREKDGSGVFIPASYHHSTYERLLRGPTTQPGPTPDWVHESVRLTAMIYAHAVLYQTTLATSANAPFQSPSMGTTSLLRALLSAVQQTDTTSCWGDMRGVFLWVCLIGGAASWGTIQTECVGSSPPVAWVRKCFSLWAVRAVVSAGFDHADGMLETLRTGIRVRSLLDECGP</sequence>
<feature type="region of interest" description="Disordered" evidence="1">
    <location>
        <begin position="53"/>
        <end position="120"/>
    </location>
</feature>
<feature type="compositionally biased region" description="Polar residues" evidence="1">
    <location>
        <begin position="78"/>
        <end position="96"/>
    </location>
</feature>
<dbReference type="OMA" id="SHVMYKH"/>
<protein>
    <recommendedName>
        <fullName evidence="4">Transcription factor domain-containing protein</fullName>
    </recommendedName>
</protein>
<organism evidence="2 3">
    <name type="scientific">Epicoccum nigrum</name>
    <name type="common">Soil fungus</name>
    <name type="synonym">Epicoccum purpurascens</name>
    <dbReference type="NCBI Taxonomy" id="105696"/>
    <lineage>
        <taxon>Eukaryota</taxon>
        <taxon>Fungi</taxon>
        <taxon>Dikarya</taxon>
        <taxon>Ascomycota</taxon>
        <taxon>Pezizomycotina</taxon>
        <taxon>Dothideomycetes</taxon>
        <taxon>Pleosporomycetidae</taxon>
        <taxon>Pleosporales</taxon>
        <taxon>Pleosporineae</taxon>
        <taxon>Didymellaceae</taxon>
        <taxon>Epicoccum</taxon>
    </lineage>
</organism>